<keyword evidence="3" id="KW-0539">Nucleus</keyword>
<dbReference type="GO" id="GO:0005634">
    <property type="term" value="C:nucleus"/>
    <property type="evidence" value="ECO:0007669"/>
    <property type="project" value="TreeGrafter"/>
</dbReference>
<keyword evidence="1" id="KW-0805">Transcription regulation</keyword>
<protein>
    <submittedName>
        <fullName evidence="4">Uncharacterized protein</fullName>
    </submittedName>
</protein>
<accession>A0AAF0V7G6</accession>
<sequence>MDKEYDLMVTRQDYPQMKINPTTVTTDGDARSYEFPQVKLKGTDSSIGKMPEPASPMFLINPLTANTGHHSGEASNNISARMADGEDDEGSPEDQAAFIGKLCTFYREKAMSCHVLHAKLCRSVIRLGGYDRGSGYQISASGRAVRDSTRCRQGWQEQHLLGYGEVAEPIVKDMTANNTPKRAKSLKISGKIVRQFFANLTSSYICIIELFSPHHFPI</sequence>
<dbReference type="InterPro" id="IPR045147">
    <property type="entry name" value="ARI3A/B/C"/>
</dbReference>
<keyword evidence="2" id="KW-0804">Transcription</keyword>
<dbReference type="Proteomes" id="UP001234989">
    <property type="component" value="Chromosome 12"/>
</dbReference>
<reference evidence="4" key="1">
    <citation type="submission" date="2023-08" db="EMBL/GenBank/DDBJ databases">
        <title>A de novo genome assembly of Solanum verrucosum Schlechtendal, a Mexican diploid species geographically isolated from the other diploid A-genome species in potato relatives.</title>
        <authorList>
            <person name="Hosaka K."/>
        </authorList>
    </citation>
    <scope>NUCLEOTIDE SEQUENCE</scope>
    <source>
        <tissue evidence="4">Young leaves</tissue>
    </source>
</reference>
<evidence type="ECO:0000313" key="4">
    <source>
        <dbReference type="EMBL" id="WMV58749.1"/>
    </source>
</evidence>
<dbReference type="GO" id="GO:0006357">
    <property type="term" value="P:regulation of transcription by RNA polymerase II"/>
    <property type="evidence" value="ECO:0007669"/>
    <property type="project" value="InterPro"/>
</dbReference>
<dbReference type="PANTHER" id="PTHR15348:SF22">
    <property type="entry name" value="ARID DOMAIN-CONTAINING PROTEIN"/>
    <property type="match status" value="1"/>
</dbReference>
<name>A0AAF0V7G6_SOLVR</name>
<evidence type="ECO:0000256" key="1">
    <source>
        <dbReference type="ARBA" id="ARBA00023015"/>
    </source>
</evidence>
<dbReference type="AlphaFoldDB" id="A0AAF0V7G6"/>
<organism evidence="4 5">
    <name type="scientific">Solanum verrucosum</name>
    <dbReference type="NCBI Taxonomy" id="315347"/>
    <lineage>
        <taxon>Eukaryota</taxon>
        <taxon>Viridiplantae</taxon>
        <taxon>Streptophyta</taxon>
        <taxon>Embryophyta</taxon>
        <taxon>Tracheophyta</taxon>
        <taxon>Spermatophyta</taxon>
        <taxon>Magnoliopsida</taxon>
        <taxon>eudicotyledons</taxon>
        <taxon>Gunneridae</taxon>
        <taxon>Pentapetalae</taxon>
        <taxon>asterids</taxon>
        <taxon>lamiids</taxon>
        <taxon>Solanales</taxon>
        <taxon>Solanaceae</taxon>
        <taxon>Solanoideae</taxon>
        <taxon>Solaneae</taxon>
        <taxon>Solanum</taxon>
    </lineage>
</organism>
<evidence type="ECO:0000256" key="2">
    <source>
        <dbReference type="ARBA" id="ARBA00023163"/>
    </source>
</evidence>
<keyword evidence="5" id="KW-1185">Reference proteome</keyword>
<dbReference type="GO" id="GO:0003677">
    <property type="term" value="F:DNA binding"/>
    <property type="evidence" value="ECO:0007669"/>
    <property type="project" value="TreeGrafter"/>
</dbReference>
<evidence type="ECO:0000256" key="3">
    <source>
        <dbReference type="ARBA" id="ARBA00023242"/>
    </source>
</evidence>
<evidence type="ECO:0000313" key="5">
    <source>
        <dbReference type="Proteomes" id="UP001234989"/>
    </source>
</evidence>
<gene>
    <name evidence="4" type="ORF">MTR67_052134</name>
</gene>
<dbReference type="PANTHER" id="PTHR15348">
    <property type="entry name" value="AT-RICH INTERACTIVE DOMAIN-CONTAINING PROTEIN ARID DOMAIN- CONTAINING PROTEIN DEAD RINGER PROTEIN B-CELL REGULATOR OF IGH TRANSCRIPTION BRIGHT"/>
    <property type="match status" value="1"/>
</dbReference>
<proteinExistence type="predicted"/>
<dbReference type="EMBL" id="CP133623">
    <property type="protein sequence ID" value="WMV58749.1"/>
    <property type="molecule type" value="Genomic_DNA"/>
</dbReference>